<proteinExistence type="inferred from homology"/>
<reference evidence="3 4" key="1">
    <citation type="submission" date="2019-11" db="EMBL/GenBank/DDBJ databases">
        <title>Draft genome sequences of five Paenibacillus species of dairy origin.</title>
        <authorList>
            <person name="Olajide A.M."/>
            <person name="Chen S."/>
            <person name="Lapointe G."/>
        </authorList>
    </citation>
    <scope>NUCLEOTIDE SEQUENCE [LARGE SCALE GENOMIC DNA]</scope>
    <source>
        <strain evidence="3 4">2CS3</strain>
    </source>
</reference>
<dbReference type="InterPro" id="IPR008978">
    <property type="entry name" value="HSP20-like_chaperone"/>
</dbReference>
<evidence type="ECO:0000256" key="1">
    <source>
        <dbReference type="PROSITE-ProRule" id="PRU00285"/>
    </source>
</evidence>
<sequence>MPLIPWDSFRNTDLWRRDLEKIFNEGFPEIGARPGFATPRIDVFETEHEVIASCEIPGLDKKEDLHIDVDENMLTISGT</sequence>
<dbReference type="InterPro" id="IPR002068">
    <property type="entry name" value="A-crystallin/Hsp20_dom"/>
</dbReference>
<evidence type="ECO:0000313" key="3">
    <source>
        <dbReference type="EMBL" id="MUG74103.1"/>
    </source>
</evidence>
<feature type="non-terminal residue" evidence="3">
    <location>
        <position position="79"/>
    </location>
</feature>
<evidence type="ECO:0000259" key="2">
    <source>
        <dbReference type="PROSITE" id="PS01031"/>
    </source>
</evidence>
<evidence type="ECO:0000313" key="4">
    <source>
        <dbReference type="Proteomes" id="UP000450917"/>
    </source>
</evidence>
<dbReference type="CDD" id="cd06464">
    <property type="entry name" value="ACD_sHsps-like"/>
    <property type="match status" value="1"/>
</dbReference>
<dbReference type="SUPFAM" id="SSF49764">
    <property type="entry name" value="HSP20-like chaperones"/>
    <property type="match status" value="1"/>
</dbReference>
<gene>
    <name evidence="3" type="ORF">GNP93_26390</name>
</gene>
<comment type="similarity">
    <text evidence="1">Belongs to the small heat shock protein (HSP20) family.</text>
</comment>
<feature type="domain" description="SHSP" evidence="2">
    <location>
        <begin position="32"/>
        <end position="79"/>
    </location>
</feature>
<dbReference type="Proteomes" id="UP000450917">
    <property type="component" value="Unassembled WGS sequence"/>
</dbReference>
<comment type="caution">
    <text evidence="3">The sequence shown here is derived from an EMBL/GenBank/DDBJ whole genome shotgun (WGS) entry which is preliminary data.</text>
</comment>
<dbReference type="PROSITE" id="PS01031">
    <property type="entry name" value="SHSP"/>
    <property type="match status" value="1"/>
</dbReference>
<dbReference type="EMBL" id="WNZX01000047">
    <property type="protein sequence ID" value="MUG74103.1"/>
    <property type="molecule type" value="Genomic_DNA"/>
</dbReference>
<dbReference type="AlphaFoldDB" id="A0A7X2ZFX0"/>
<accession>A0A7X2ZFX0</accession>
<protein>
    <submittedName>
        <fullName evidence="3">Hsp20/alpha crystallin family protein</fullName>
    </submittedName>
</protein>
<organism evidence="3 4">
    <name type="scientific">Paenibacillus validus</name>
    <dbReference type="NCBI Taxonomy" id="44253"/>
    <lineage>
        <taxon>Bacteria</taxon>
        <taxon>Bacillati</taxon>
        <taxon>Bacillota</taxon>
        <taxon>Bacilli</taxon>
        <taxon>Bacillales</taxon>
        <taxon>Paenibacillaceae</taxon>
        <taxon>Paenibacillus</taxon>
    </lineage>
</organism>
<keyword evidence="4" id="KW-1185">Reference proteome</keyword>
<name>A0A7X2ZFX0_9BACL</name>
<dbReference type="Gene3D" id="2.60.40.790">
    <property type="match status" value="1"/>
</dbReference>